<proteinExistence type="predicted"/>
<evidence type="ECO:0000313" key="1">
    <source>
        <dbReference type="Proteomes" id="UP000887566"/>
    </source>
</evidence>
<dbReference type="AlphaFoldDB" id="A0A914X5Y2"/>
<dbReference type="WBParaSite" id="PSAMB.scaffold614size45634.g7434.t1">
    <property type="protein sequence ID" value="PSAMB.scaffold614size45634.g7434.t1"/>
    <property type="gene ID" value="PSAMB.scaffold614size45634.g7434"/>
</dbReference>
<organism evidence="1 2">
    <name type="scientific">Plectus sambesii</name>
    <dbReference type="NCBI Taxonomy" id="2011161"/>
    <lineage>
        <taxon>Eukaryota</taxon>
        <taxon>Metazoa</taxon>
        <taxon>Ecdysozoa</taxon>
        <taxon>Nematoda</taxon>
        <taxon>Chromadorea</taxon>
        <taxon>Plectida</taxon>
        <taxon>Plectina</taxon>
        <taxon>Plectoidea</taxon>
        <taxon>Plectidae</taxon>
        <taxon>Plectus</taxon>
    </lineage>
</organism>
<sequence length="110" mass="11831">MGLAERRCGILAVPDRFACSIRRGVSLVIGAWRTRAAAAAAAVDLRVDSRASRGLCAPGARPPLFSFFPCRRRPNHRPTGCVVAFAQRPVALAGSASRNNGVQRASFKRR</sequence>
<accession>A0A914X5Y2</accession>
<name>A0A914X5Y2_9BILA</name>
<protein>
    <submittedName>
        <fullName evidence="2">Uncharacterized protein</fullName>
    </submittedName>
</protein>
<evidence type="ECO:0000313" key="2">
    <source>
        <dbReference type="WBParaSite" id="PSAMB.scaffold614size45634.g7434.t1"/>
    </source>
</evidence>
<keyword evidence="1" id="KW-1185">Reference proteome</keyword>
<dbReference type="Proteomes" id="UP000887566">
    <property type="component" value="Unplaced"/>
</dbReference>
<reference evidence="2" key="1">
    <citation type="submission" date="2022-11" db="UniProtKB">
        <authorList>
            <consortium name="WormBaseParasite"/>
        </authorList>
    </citation>
    <scope>IDENTIFICATION</scope>
</reference>